<evidence type="ECO:0000313" key="3">
    <source>
        <dbReference type="Proteomes" id="UP000000752"/>
    </source>
</evidence>
<dbReference type="Proteomes" id="UP000000752">
    <property type="component" value="Chromosome"/>
</dbReference>
<proteinExistence type="predicted"/>
<dbReference type="KEGG" id="pho:PH0903"/>
<dbReference type="PIR" id="G71079">
    <property type="entry name" value="G71079"/>
</dbReference>
<dbReference type="EMBL" id="BA000001">
    <property type="protein sequence ID" value="BAA29997.1"/>
    <property type="molecule type" value="Genomic_DNA"/>
</dbReference>
<reference evidence="2 3" key="1">
    <citation type="journal article" date="1998" name="DNA Res.">
        <title>Complete sequence and gene organization of the genome of a hyper-thermophilic archaebacterium, Pyrococcus horikoshii OT3.</title>
        <authorList>
            <person name="Kawarabayasi Y."/>
            <person name="Sawada M."/>
            <person name="Horikawa H."/>
            <person name="Haikawa Y."/>
            <person name="Hino Y."/>
            <person name="Yamamoto S."/>
            <person name="Sekine M."/>
            <person name="Baba S."/>
            <person name="Kosugi H."/>
            <person name="Hosoyama A."/>
            <person name="Nagai Y."/>
            <person name="Sakai M."/>
            <person name="Ogura K."/>
            <person name="Otuka R."/>
            <person name="Nakazawa H."/>
            <person name="Takamiya M."/>
            <person name="Ohfuku Y."/>
            <person name="Funahashi T."/>
            <person name="Tanaka T."/>
            <person name="Kudoh Y."/>
            <person name="Yamazaki J."/>
            <person name="Kushida N."/>
            <person name="Oguchi A."/>
            <person name="Aoki K."/>
            <person name="Nakamura Y."/>
            <person name="Robb T.F."/>
            <person name="Horikoshi K."/>
            <person name="Masuchi Y."/>
            <person name="Shizuya H."/>
            <person name="Kikuchi H."/>
        </authorList>
    </citation>
    <scope>NUCLEOTIDE SEQUENCE [LARGE SCALE GENOMIC DNA]</scope>
    <source>
        <strain evidence="3">ATCC 700860 / DSM 12428 / JCM 9974 / NBRC 100139 / OT-3</strain>
    </source>
</reference>
<dbReference type="AlphaFoldDB" id="O58631"/>
<protein>
    <submittedName>
        <fullName evidence="2">Uncharacterized protein</fullName>
    </submittedName>
</protein>
<organism evidence="2 3">
    <name type="scientific">Pyrococcus horikoshii (strain ATCC 700860 / DSM 12428 / JCM 9974 / NBRC 100139 / OT-3)</name>
    <dbReference type="NCBI Taxonomy" id="70601"/>
    <lineage>
        <taxon>Archaea</taxon>
        <taxon>Methanobacteriati</taxon>
        <taxon>Methanobacteriota</taxon>
        <taxon>Thermococci</taxon>
        <taxon>Thermococcales</taxon>
        <taxon>Thermococcaceae</taxon>
        <taxon>Pyrococcus</taxon>
    </lineage>
</organism>
<feature type="transmembrane region" description="Helical" evidence="1">
    <location>
        <begin position="12"/>
        <end position="35"/>
    </location>
</feature>
<accession>O58631</accession>
<gene>
    <name evidence="2" type="ordered locus">PH0903</name>
</gene>
<evidence type="ECO:0000256" key="1">
    <source>
        <dbReference type="SAM" id="Phobius"/>
    </source>
</evidence>
<keyword evidence="1" id="KW-1133">Transmembrane helix</keyword>
<keyword evidence="1" id="KW-0472">Membrane</keyword>
<keyword evidence="1" id="KW-0812">Transmembrane</keyword>
<keyword evidence="3" id="KW-1185">Reference proteome</keyword>
<name>O58631_PYRHO</name>
<feature type="transmembrane region" description="Helical" evidence="1">
    <location>
        <begin position="86"/>
        <end position="111"/>
    </location>
</feature>
<evidence type="ECO:0000313" key="2">
    <source>
        <dbReference type="EMBL" id="BAA29997.1"/>
    </source>
</evidence>
<sequence length="141" mass="15193">MTSSNFGIRSIFASASFPLLLFPLMTTSLLTFRILPLHLTLTFPPLSSTSSTSNFPKLDDKDTVNSSSLIGFTVTSTSTSSPGLPVMLALLTLISNSPSIIFFCSLFSTMYPQSILFRSSFTSHSSPTMLLNGIARFSSGM</sequence>
<dbReference type="EnsemblBacteria" id="BAA29997">
    <property type="protein sequence ID" value="BAA29997"/>
    <property type="gene ID" value="BAA29997"/>
</dbReference>